<dbReference type="InterPro" id="IPR008921">
    <property type="entry name" value="DNA_pol3_clamp-load_cplx_C"/>
</dbReference>
<dbReference type="GO" id="GO:0003689">
    <property type="term" value="F:DNA clamp loader activity"/>
    <property type="evidence" value="ECO:0007669"/>
    <property type="project" value="InterPro"/>
</dbReference>
<dbReference type="InterPro" id="IPR027417">
    <property type="entry name" value="P-loop_NTPase"/>
</dbReference>
<feature type="compositionally biased region" description="Basic and acidic residues" evidence="12">
    <location>
        <begin position="1607"/>
        <end position="1617"/>
    </location>
</feature>
<dbReference type="Gene3D" id="3.40.50.300">
    <property type="entry name" value="P-loop containing nucleotide triphosphate hydrolases"/>
    <property type="match status" value="1"/>
</dbReference>
<reference evidence="14 15" key="1">
    <citation type="journal article" date="2017" name="Mycologia">
        <title>Bifiguratus adelaidae, gen. et sp. nov., a new member of Mucoromycotina in endophytic and soil-dwelling habitats.</title>
        <authorList>
            <person name="Torres-Cruz T.J."/>
            <person name="Billingsley Tobias T.L."/>
            <person name="Almatruk M."/>
            <person name="Hesse C."/>
            <person name="Kuske C.R."/>
            <person name="Desiro A."/>
            <person name="Benucci G.M."/>
            <person name="Bonito G."/>
            <person name="Stajich J.E."/>
            <person name="Dunlap C."/>
            <person name="Arnold A.E."/>
            <person name="Porras-Alfaro A."/>
        </authorList>
    </citation>
    <scope>NUCLEOTIDE SEQUENCE [LARGE SCALE GENOMIC DNA]</scope>
    <source>
        <strain evidence="14 15">AZ0501</strain>
    </source>
</reference>
<comment type="similarity">
    <text evidence="3">Belongs to the SEC6 family.</text>
</comment>
<feature type="compositionally biased region" description="Basic and acidic residues" evidence="12">
    <location>
        <begin position="857"/>
        <end position="874"/>
    </location>
</feature>
<dbReference type="InterPro" id="IPR013725">
    <property type="entry name" value="DNA_replication_fac_RFC1_C"/>
</dbReference>
<keyword evidence="6" id="KW-0235">DNA replication</keyword>
<feature type="compositionally biased region" description="Acidic residues" evidence="12">
    <location>
        <begin position="1581"/>
        <end position="1606"/>
    </location>
</feature>
<dbReference type="SUPFAM" id="SSF48019">
    <property type="entry name" value="post-AAA+ oligomerization domain-like"/>
    <property type="match status" value="1"/>
</dbReference>
<dbReference type="GO" id="GO:0006271">
    <property type="term" value="P:DNA strand elongation involved in DNA replication"/>
    <property type="evidence" value="ECO:0007669"/>
    <property type="project" value="UniProtKB-ARBA"/>
</dbReference>
<dbReference type="Gene3D" id="3.40.50.10190">
    <property type="entry name" value="BRCT domain"/>
    <property type="match status" value="1"/>
</dbReference>
<dbReference type="OrthoDB" id="190098at2759"/>
<feature type="coiled-coil region" evidence="11">
    <location>
        <begin position="112"/>
        <end position="142"/>
    </location>
</feature>
<dbReference type="InterPro" id="IPR003593">
    <property type="entry name" value="AAA+_ATPase"/>
</dbReference>
<dbReference type="GO" id="GO:0005634">
    <property type="term" value="C:nucleus"/>
    <property type="evidence" value="ECO:0007669"/>
    <property type="project" value="UniProtKB-SubCell"/>
</dbReference>
<dbReference type="InterPro" id="IPR036420">
    <property type="entry name" value="BRCT_dom_sf"/>
</dbReference>
<name>A0A261XZE3_9FUNG</name>
<comment type="caution">
    <text evidence="14">The sequence shown here is derived from an EMBL/GenBank/DDBJ whole genome shotgun (WGS) entry which is preliminary data.</text>
</comment>
<accession>A0A261XZE3</accession>
<dbReference type="FunFam" id="1.10.8.60:FF:000021">
    <property type="entry name" value="Replication factor C subunit 1"/>
    <property type="match status" value="1"/>
</dbReference>
<dbReference type="FunFam" id="1.20.272.10:FF:000005">
    <property type="entry name" value="Replication factor C subunit 1"/>
    <property type="match status" value="1"/>
</dbReference>
<dbReference type="InterPro" id="IPR042532">
    <property type="entry name" value="EXOC3/Sec6_C"/>
</dbReference>
<organism evidence="14 15">
    <name type="scientific">Bifiguratus adelaidae</name>
    <dbReference type="NCBI Taxonomy" id="1938954"/>
    <lineage>
        <taxon>Eukaryota</taxon>
        <taxon>Fungi</taxon>
        <taxon>Fungi incertae sedis</taxon>
        <taxon>Mucoromycota</taxon>
        <taxon>Mucoromycotina</taxon>
        <taxon>Endogonomycetes</taxon>
        <taxon>Endogonales</taxon>
        <taxon>Endogonales incertae sedis</taxon>
        <taxon>Bifiguratus</taxon>
    </lineage>
</organism>
<dbReference type="Pfam" id="PF06046">
    <property type="entry name" value="Sec6"/>
    <property type="match status" value="1"/>
</dbReference>
<dbReference type="GO" id="GO:0005524">
    <property type="term" value="F:ATP binding"/>
    <property type="evidence" value="ECO:0007669"/>
    <property type="project" value="UniProtKB-KW"/>
</dbReference>
<dbReference type="GO" id="GO:0006887">
    <property type="term" value="P:exocytosis"/>
    <property type="evidence" value="ECO:0007669"/>
    <property type="project" value="InterPro"/>
</dbReference>
<evidence type="ECO:0000256" key="11">
    <source>
        <dbReference type="SAM" id="Coils"/>
    </source>
</evidence>
<dbReference type="CDD" id="cd00009">
    <property type="entry name" value="AAA"/>
    <property type="match status" value="1"/>
</dbReference>
<dbReference type="InterPro" id="IPR001357">
    <property type="entry name" value="BRCT_dom"/>
</dbReference>
<evidence type="ECO:0000256" key="8">
    <source>
        <dbReference type="ARBA" id="ARBA00022840"/>
    </source>
</evidence>
<evidence type="ECO:0000256" key="12">
    <source>
        <dbReference type="SAM" id="MobiDB-lite"/>
    </source>
</evidence>
<feature type="region of interest" description="Disordered" evidence="12">
    <location>
        <begin position="748"/>
        <end position="911"/>
    </location>
</feature>
<evidence type="ECO:0000256" key="5">
    <source>
        <dbReference type="ARBA" id="ARBA00022553"/>
    </source>
</evidence>
<proteinExistence type="inferred from homology"/>
<protein>
    <recommendedName>
        <fullName evidence="4">Replication factor C subunit 1</fullName>
    </recommendedName>
</protein>
<dbReference type="SUPFAM" id="SSF52540">
    <property type="entry name" value="P-loop containing nucleoside triphosphate hydrolases"/>
    <property type="match status" value="1"/>
</dbReference>
<feature type="domain" description="BRCT" evidence="13">
    <location>
        <begin position="937"/>
        <end position="1018"/>
    </location>
</feature>
<dbReference type="GO" id="GO:0000145">
    <property type="term" value="C:exocyst"/>
    <property type="evidence" value="ECO:0007669"/>
    <property type="project" value="InterPro"/>
</dbReference>
<evidence type="ECO:0000256" key="2">
    <source>
        <dbReference type="ARBA" id="ARBA00006116"/>
    </source>
</evidence>
<dbReference type="FunFam" id="3.40.50.300:FF:000395">
    <property type="entry name" value="Replication factor C subunit 1"/>
    <property type="match status" value="1"/>
</dbReference>
<comment type="subcellular location">
    <subcellularLocation>
        <location evidence="1">Nucleus</location>
    </subcellularLocation>
</comment>
<dbReference type="Proteomes" id="UP000242875">
    <property type="component" value="Unassembled WGS sequence"/>
</dbReference>
<dbReference type="PROSITE" id="PS50172">
    <property type="entry name" value="BRCT"/>
    <property type="match status" value="1"/>
</dbReference>
<sequence length="1638" mass="185584">METVRTYENSREVAILKLAELLKHPDDLNTRVPLLRKRFAKEKAAIDAQLKTGVQASLDNTAEALETLTLSEQETRDIRANMQKIDSLYLESKNLLPQFSSISQFSVIHRNFVAVEEKIRSLRQLYDKIEEIQQLFDQDRQDIYGPNANLLRVHYEIFQLEKFRDQTLHQARNSSQDVIITLKTYLRRVDILADDFTAYIWELASHMIDLLRQDCGSTIVRLVKIVEVEEQADEKAQAAETARTSHTELVTEGAKWRLAEGSSRTIKYYRVNLLEKLRESISTMFEERFAHADEDWTGALDSMNFIFDDLALVFDELRPKFPAKYRIFPFYVLEYHRHVYEILNAMLKDDLDGSQILRVLRFVREYYANMNEQLGVTEELLEPQLLDGQESTLVEDYLKLVRRKLVEWTGNLMEKSSKEFIQRQNPPEAGPDGVFGMSDATIMFQIFNQQIDVAAESNQGKLLYHVVSECHRVMKDSQKVWKDLLQSELRKQIEQPEEAAEGFPDYVMALANDEVRSAEYTEAIMKRLAPLVDGKYRAQVHEKLNTAMDGFLQVTTSARTVLLNVTFNDVTPLFQSIFTSTYYTEDLMPSIIATFQDYCQDYQAHLQPFIFLRLMDDMMEKFIILYLEAMRGKKTMFKMPVALDKIQQDVRLVYGFFSKYIPEDKMEESFDILEKMHSLLNCSRRNLSIEYFNLKQHYPEVTFVFVEEVLAKRDDLDRSVLRDVMDGIRAKSWLSGGNEAVKKQAAKASNSAKAKSKAEHVKAAPSTPKKRKAKIETIDTLESDEEGIRSAAVKKSPKRSKAAPNGTAKKPRIILSDDDESDEDIKFGEENNDEQHKGPPAKSKASKYVDKPSANKVKIEERKEEIKKDEERKSAPKRTVATANVVEEDKPKDTETNPSTTAGNDSVHVTPEKKNKFWALKNREPPQALGSREIPEGKPNCFSGMTFVFTGELESITREDAQDTVKRYGGKVTTAVSSRTSYLVVGRDPGESKTKKANEMKTKVIDEDGFFSLLETSEEKAEAIDTKAKTATQKQMEKMDKEAVGSIQSPTAGMKEGDTQTLLWTDKWKPTKYSEICGNAGLIKKIATWLREWPNYAKEGFKKSGPDEMGIYRAVLLSGPPGIGKTTAAHLCARLEGYEILEFNASDARGKKIIEMSIGEALENRSVTEFFNKNDPNTLGKGKDAAPVLPKGKKAVLIMDEVDGMSAGDRGGGAALASLLRKTKIPVICICNDRQSQKVQAIARHCFDARFRRPQSNMIRSRIMTIATREGLQIGGSTVDALVESTQADIRQIINVLSTFRLSHKSMNYDEGKALGKVNEKHSQLNIFQICEQLLSAKYWRSLTLNEKSELYFHEYQLANLMIQENYAKYTPVRAKNADTDPAMEAMNTMQLLSNAADAISEGDLVDRQIHGSEQKWSLMPVHSIFSCVRPAYYMHGYTSGSEGRFGFPLWLGQNSKTSKNYRLLRDVQMHMRLKISGTQSEVRQSYLPALTPSIGQPIVKSNFDEAINILDDYYLSREDVDTIFDLELGIKGKQPFAKRLTGPVKTAFTRSYNSTEHPTPYSKTSVAPPKKLGGGGALPDAEEAFVDDEAIADAAESDSEEAIDESVDKDKMIKEKKTNKRSNGSSKAEGSRKKLKT</sequence>
<dbReference type="Pfam" id="PF25361">
    <property type="entry name" value="AAA_lid_RFC1"/>
    <property type="match status" value="1"/>
</dbReference>
<gene>
    <name evidence="14" type="ORF">BZG36_03305</name>
</gene>
<dbReference type="SMART" id="SM00292">
    <property type="entry name" value="BRCT"/>
    <property type="match status" value="1"/>
</dbReference>
<dbReference type="PANTHER" id="PTHR23389">
    <property type="entry name" value="CHROMOSOME TRANSMISSION FIDELITY FACTOR 18"/>
    <property type="match status" value="1"/>
</dbReference>
<evidence type="ECO:0000256" key="1">
    <source>
        <dbReference type="ARBA" id="ARBA00004123"/>
    </source>
</evidence>
<evidence type="ECO:0000256" key="10">
    <source>
        <dbReference type="ARBA" id="ARBA00023242"/>
    </source>
</evidence>
<comment type="similarity">
    <text evidence="2">Belongs to the activator 1 large subunit family.</text>
</comment>
<evidence type="ECO:0000256" key="3">
    <source>
        <dbReference type="ARBA" id="ARBA00009447"/>
    </source>
</evidence>
<dbReference type="InterPro" id="IPR003959">
    <property type="entry name" value="ATPase_AAA_core"/>
</dbReference>
<keyword evidence="9" id="KW-0238">DNA-binding</keyword>
<dbReference type="GO" id="GO:0016887">
    <property type="term" value="F:ATP hydrolysis activity"/>
    <property type="evidence" value="ECO:0007669"/>
    <property type="project" value="InterPro"/>
</dbReference>
<dbReference type="Pfam" id="PF00533">
    <property type="entry name" value="BRCT"/>
    <property type="match status" value="1"/>
</dbReference>
<feature type="compositionally biased region" description="Polar residues" evidence="12">
    <location>
        <begin position="1551"/>
        <end position="1566"/>
    </location>
</feature>
<keyword evidence="7" id="KW-0547">Nucleotide-binding</keyword>
<dbReference type="GO" id="GO:0003677">
    <property type="term" value="F:DNA binding"/>
    <property type="evidence" value="ECO:0007669"/>
    <property type="project" value="UniProtKB-KW"/>
</dbReference>
<keyword evidence="15" id="KW-1185">Reference proteome</keyword>
<dbReference type="FunFam" id="3.40.50.10190:FF:000001">
    <property type="entry name" value="Replication factor C subunit 1"/>
    <property type="match status" value="1"/>
</dbReference>
<evidence type="ECO:0000313" key="15">
    <source>
        <dbReference type="Proteomes" id="UP000242875"/>
    </source>
</evidence>
<evidence type="ECO:0000256" key="7">
    <source>
        <dbReference type="ARBA" id="ARBA00022741"/>
    </source>
</evidence>
<feature type="region of interest" description="Disordered" evidence="12">
    <location>
        <begin position="1551"/>
        <end position="1638"/>
    </location>
</feature>
<dbReference type="GO" id="GO:0005663">
    <property type="term" value="C:DNA replication factor C complex"/>
    <property type="evidence" value="ECO:0007669"/>
    <property type="project" value="InterPro"/>
</dbReference>
<dbReference type="Pfam" id="PF08519">
    <property type="entry name" value="RFC1"/>
    <property type="match status" value="1"/>
</dbReference>
<dbReference type="InterPro" id="IPR010326">
    <property type="entry name" value="EXOC3/Sec6"/>
</dbReference>
<evidence type="ECO:0000313" key="14">
    <source>
        <dbReference type="EMBL" id="OZJ03701.1"/>
    </source>
</evidence>
<feature type="compositionally biased region" description="Basic and acidic residues" evidence="12">
    <location>
        <begin position="824"/>
        <end position="837"/>
    </location>
</feature>
<evidence type="ECO:0000256" key="4">
    <source>
        <dbReference type="ARBA" id="ARBA00020401"/>
    </source>
</evidence>
<dbReference type="Gene3D" id="1.20.272.10">
    <property type="match status" value="1"/>
</dbReference>
<dbReference type="EMBL" id="MVBO01000072">
    <property type="protein sequence ID" value="OZJ03701.1"/>
    <property type="molecule type" value="Genomic_DNA"/>
</dbReference>
<keyword evidence="11" id="KW-0175">Coiled coil</keyword>
<keyword evidence="10" id="KW-0539">Nucleus</keyword>
<evidence type="ECO:0000256" key="6">
    <source>
        <dbReference type="ARBA" id="ARBA00022705"/>
    </source>
</evidence>
<dbReference type="SMART" id="SM00382">
    <property type="entry name" value="AAA"/>
    <property type="match status" value="1"/>
</dbReference>
<dbReference type="Gene3D" id="1.10.8.60">
    <property type="match status" value="1"/>
</dbReference>
<dbReference type="Gene3D" id="1.10.357.50">
    <property type="match status" value="1"/>
</dbReference>
<evidence type="ECO:0000256" key="9">
    <source>
        <dbReference type="ARBA" id="ARBA00023125"/>
    </source>
</evidence>
<dbReference type="Pfam" id="PF00004">
    <property type="entry name" value="AAA"/>
    <property type="match status" value="1"/>
</dbReference>
<dbReference type="PANTHER" id="PTHR23389:SF6">
    <property type="entry name" value="REPLICATION FACTOR C SUBUNIT 1"/>
    <property type="match status" value="1"/>
</dbReference>
<evidence type="ECO:0000259" key="13">
    <source>
        <dbReference type="PROSITE" id="PS50172"/>
    </source>
</evidence>
<keyword evidence="8" id="KW-0067">ATP-binding</keyword>
<dbReference type="SUPFAM" id="SSF52113">
    <property type="entry name" value="BRCT domain"/>
    <property type="match status" value="1"/>
</dbReference>
<keyword evidence="5" id="KW-0597">Phosphoprotein</keyword>
<dbReference type="CDD" id="cd17752">
    <property type="entry name" value="BRCT_RFC1"/>
    <property type="match status" value="1"/>
</dbReference>
<dbReference type="Gene3D" id="1.10.357.70">
    <property type="entry name" value="Exocyst complex component Sec6, C-terminal domain"/>
    <property type="match status" value="1"/>
</dbReference>